<dbReference type="SUPFAM" id="SSF54523">
    <property type="entry name" value="Pili subunits"/>
    <property type="match status" value="1"/>
</dbReference>
<dbReference type="PROSITE" id="PS00409">
    <property type="entry name" value="PROKAR_NTER_METHYL"/>
    <property type="match status" value="1"/>
</dbReference>
<dbReference type="RefSeq" id="WP_171094968.1">
    <property type="nucleotide sequence ID" value="NZ_CP053069.1"/>
</dbReference>
<protein>
    <recommendedName>
        <fullName evidence="3">Prepilin-type N-terminal cleavage/methylation domain-containing protein</fullName>
    </recommendedName>
</protein>
<dbReference type="Pfam" id="PF07963">
    <property type="entry name" value="N_methyl"/>
    <property type="match status" value="1"/>
</dbReference>
<dbReference type="InterPro" id="IPR012902">
    <property type="entry name" value="N_methyl_site"/>
</dbReference>
<dbReference type="Gene3D" id="3.30.700.10">
    <property type="entry name" value="Glycoprotein, Type 4 Pilin"/>
    <property type="match status" value="1"/>
</dbReference>
<dbReference type="KEGG" id="uru:DSM104443_03705"/>
<gene>
    <name evidence="1" type="ORF">DSM104443_03705</name>
</gene>
<evidence type="ECO:0000313" key="1">
    <source>
        <dbReference type="EMBL" id="QJR12614.1"/>
    </source>
</evidence>
<dbReference type="InterPro" id="IPR045584">
    <property type="entry name" value="Pilin-like"/>
</dbReference>
<organism evidence="1 2">
    <name type="scientific">Usitatibacter rugosus</name>
    <dbReference type="NCBI Taxonomy" id="2732067"/>
    <lineage>
        <taxon>Bacteria</taxon>
        <taxon>Pseudomonadati</taxon>
        <taxon>Pseudomonadota</taxon>
        <taxon>Betaproteobacteria</taxon>
        <taxon>Nitrosomonadales</taxon>
        <taxon>Usitatibacteraceae</taxon>
        <taxon>Usitatibacter</taxon>
    </lineage>
</organism>
<evidence type="ECO:0000313" key="2">
    <source>
        <dbReference type="Proteomes" id="UP000501534"/>
    </source>
</evidence>
<evidence type="ECO:0008006" key="3">
    <source>
        <dbReference type="Google" id="ProtNLM"/>
    </source>
</evidence>
<sequence>MKRALRGFTLIEVMVVLLVIGLLAAGLSMPFAAQVQLRRIDETHRRLDEAREALLGFAASHGRLPCPASEASRGEERFAPGGDAVNGQCERFHDGFLPAATLGLAPLDDEGFLRDAWGSRANRIRYAVAGVPVGTVTSPFTRANGLQASGLAAIGAASHFLFICSSASPIGGGSCGPASNQLTRRAAFVLVSLGADAQAAPAADSARNIDGSGLFVAHEAGPGFDDLVTWVPAAILASRLMAAGRLP</sequence>
<dbReference type="EMBL" id="CP053069">
    <property type="protein sequence ID" value="QJR12614.1"/>
    <property type="molecule type" value="Genomic_DNA"/>
</dbReference>
<reference evidence="1 2" key="1">
    <citation type="submission" date="2020-04" db="EMBL/GenBank/DDBJ databases">
        <title>Usitatibacter rugosus gen. nov., sp. nov. and Usitatibacter palustris sp. nov., novel members of Usitatibacteraceae fam. nov. within the order Nitrosomonadales isolated from soil.</title>
        <authorList>
            <person name="Huber K.J."/>
            <person name="Neumann-Schaal M."/>
            <person name="Geppert A."/>
            <person name="Luckner M."/>
            <person name="Wanner G."/>
            <person name="Overmann J."/>
        </authorList>
    </citation>
    <scope>NUCLEOTIDE SEQUENCE [LARGE SCALE GENOMIC DNA]</scope>
    <source>
        <strain evidence="1 2">0125_3</strain>
    </source>
</reference>
<accession>A0A6M4H1Y9</accession>
<dbReference type="NCBIfam" id="TIGR02532">
    <property type="entry name" value="IV_pilin_GFxxxE"/>
    <property type="match status" value="1"/>
</dbReference>
<proteinExistence type="predicted"/>
<dbReference type="AlphaFoldDB" id="A0A6M4H1Y9"/>
<name>A0A6M4H1Y9_9PROT</name>
<dbReference type="Proteomes" id="UP000501534">
    <property type="component" value="Chromosome"/>
</dbReference>
<keyword evidence="2" id="KW-1185">Reference proteome</keyword>